<organism evidence="2 3">
    <name type="scientific">Cadophora malorum</name>
    <dbReference type="NCBI Taxonomy" id="108018"/>
    <lineage>
        <taxon>Eukaryota</taxon>
        <taxon>Fungi</taxon>
        <taxon>Dikarya</taxon>
        <taxon>Ascomycota</taxon>
        <taxon>Pezizomycotina</taxon>
        <taxon>Leotiomycetes</taxon>
        <taxon>Helotiales</taxon>
        <taxon>Ploettnerulaceae</taxon>
        <taxon>Cadophora</taxon>
    </lineage>
</organism>
<feature type="compositionally biased region" description="Low complexity" evidence="1">
    <location>
        <begin position="131"/>
        <end position="149"/>
    </location>
</feature>
<feature type="compositionally biased region" description="Low complexity" evidence="1">
    <location>
        <begin position="100"/>
        <end position="115"/>
    </location>
</feature>
<feature type="region of interest" description="Disordered" evidence="1">
    <location>
        <begin position="1"/>
        <end position="66"/>
    </location>
</feature>
<keyword evidence="3" id="KW-1185">Reference proteome</keyword>
<reference evidence="2" key="1">
    <citation type="submission" date="2021-02" db="EMBL/GenBank/DDBJ databases">
        <title>Genome sequence Cadophora malorum strain M34.</title>
        <authorList>
            <person name="Stefanovic E."/>
            <person name="Vu D."/>
            <person name="Scully C."/>
            <person name="Dijksterhuis J."/>
            <person name="Roader J."/>
            <person name="Houbraken J."/>
        </authorList>
    </citation>
    <scope>NUCLEOTIDE SEQUENCE</scope>
    <source>
        <strain evidence="2">M34</strain>
    </source>
</reference>
<evidence type="ECO:0000313" key="3">
    <source>
        <dbReference type="Proteomes" id="UP000664132"/>
    </source>
</evidence>
<dbReference type="OrthoDB" id="5336357at2759"/>
<feature type="compositionally biased region" description="Polar residues" evidence="1">
    <location>
        <begin position="36"/>
        <end position="47"/>
    </location>
</feature>
<name>A0A8H7W6Q0_9HELO</name>
<comment type="caution">
    <text evidence="2">The sequence shown here is derived from an EMBL/GenBank/DDBJ whole genome shotgun (WGS) entry which is preliminary data.</text>
</comment>
<sequence length="238" mass="25299">MVLKRKRSDSEISTSSSLLSSPLSASGYMSIDYPASHTQIPTPSLFASRTRKRYRDNRPSESEVHQHTLSLLFSGAQKPQQAALPTSFRQSFNKPQEPVSSLPSSNQSGSSQQASLHSFWHGPMASGTRQSSPSSNYSNSSANTPSSASQMTSFFPATNCEDCDASLGQSDDADAMDVDMIMDIDMGGAGSHACTACGKQVCHSCAVSNLGAERKCLHCAGRSRVTQGGGAFGWVRAC</sequence>
<gene>
    <name evidence="2" type="ORF">IFR04_012521</name>
</gene>
<evidence type="ECO:0000313" key="2">
    <source>
        <dbReference type="EMBL" id="KAG4414343.1"/>
    </source>
</evidence>
<proteinExistence type="predicted"/>
<feature type="region of interest" description="Disordered" evidence="1">
    <location>
        <begin position="91"/>
        <end position="150"/>
    </location>
</feature>
<dbReference type="AlphaFoldDB" id="A0A8H7W6Q0"/>
<protein>
    <submittedName>
        <fullName evidence="2">Uncharacterized protein</fullName>
    </submittedName>
</protein>
<feature type="compositionally biased region" description="Basic and acidic residues" evidence="1">
    <location>
        <begin position="56"/>
        <end position="66"/>
    </location>
</feature>
<accession>A0A8H7W6Q0</accession>
<dbReference type="EMBL" id="JAFJYH010000269">
    <property type="protein sequence ID" value="KAG4414343.1"/>
    <property type="molecule type" value="Genomic_DNA"/>
</dbReference>
<feature type="compositionally biased region" description="Low complexity" evidence="1">
    <location>
        <begin position="11"/>
        <end position="26"/>
    </location>
</feature>
<evidence type="ECO:0000256" key="1">
    <source>
        <dbReference type="SAM" id="MobiDB-lite"/>
    </source>
</evidence>
<dbReference type="Proteomes" id="UP000664132">
    <property type="component" value="Unassembled WGS sequence"/>
</dbReference>